<feature type="compositionally biased region" description="Polar residues" evidence="1">
    <location>
        <begin position="222"/>
        <end position="234"/>
    </location>
</feature>
<feature type="compositionally biased region" description="Low complexity" evidence="1">
    <location>
        <begin position="252"/>
        <end position="262"/>
    </location>
</feature>
<gene>
    <name evidence="3" type="ORF">C8J55DRAFT_497236</name>
</gene>
<dbReference type="Proteomes" id="UP001150238">
    <property type="component" value="Unassembled WGS sequence"/>
</dbReference>
<feature type="transmembrane region" description="Helical" evidence="2">
    <location>
        <begin position="421"/>
        <end position="442"/>
    </location>
</feature>
<keyword evidence="2" id="KW-1133">Transmembrane helix</keyword>
<accession>A0A9W9AZQ5</accession>
<feature type="compositionally biased region" description="Polar residues" evidence="1">
    <location>
        <begin position="263"/>
        <end position="281"/>
    </location>
</feature>
<feature type="transmembrane region" description="Helical" evidence="2">
    <location>
        <begin position="478"/>
        <end position="498"/>
    </location>
</feature>
<keyword evidence="2" id="KW-0812">Transmembrane</keyword>
<organism evidence="3 4">
    <name type="scientific">Lentinula lateritia</name>
    <dbReference type="NCBI Taxonomy" id="40482"/>
    <lineage>
        <taxon>Eukaryota</taxon>
        <taxon>Fungi</taxon>
        <taxon>Dikarya</taxon>
        <taxon>Basidiomycota</taxon>
        <taxon>Agaricomycotina</taxon>
        <taxon>Agaricomycetes</taxon>
        <taxon>Agaricomycetidae</taxon>
        <taxon>Agaricales</taxon>
        <taxon>Marasmiineae</taxon>
        <taxon>Omphalotaceae</taxon>
        <taxon>Lentinula</taxon>
    </lineage>
</organism>
<protein>
    <submittedName>
        <fullName evidence="3">Uncharacterized protein</fullName>
    </submittedName>
</protein>
<reference evidence="3" key="1">
    <citation type="submission" date="2022-08" db="EMBL/GenBank/DDBJ databases">
        <authorList>
            <consortium name="DOE Joint Genome Institute"/>
            <person name="Min B."/>
            <person name="Riley R."/>
            <person name="Sierra-Patev S."/>
            <person name="Naranjo-Ortiz M."/>
            <person name="Looney B."/>
            <person name="Konkel Z."/>
            <person name="Slot J.C."/>
            <person name="Sakamoto Y."/>
            <person name="Steenwyk J.L."/>
            <person name="Rokas A."/>
            <person name="Carro J."/>
            <person name="Camarero S."/>
            <person name="Ferreira P."/>
            <person name="Molpeceres G."/>
            <person name="Ruiz-Duenas F.J."/>
            <person name="Serrano A."/>
            <person name="Henrissat B."/>
            <person name="Drula E."/>
            <person name="Hughes K.W."/>
            <person name="Mata J.L."/>
            <person name="Ishikawa N.K."/>
            <person name="Vargas-Isla R."/>
            <person name="Ushijima S."/>
            <person name="Smith C.A."/>
            <person name="Ahrendt S."/>
            <person name="Andreopoulos W."/>
            <person name="He G."/>
            <person name="Labutti K."/>
            <person name="Lipzen A."/>
            <person name="Ng V."/>
            <person name="Sandor L."/>
            <person name="Barry K."/>
            <person name="Martinez A.T."/>
            <person name="Xiao Y."/>
            <person name="Gibbons J.G."/>
            <person name="Terashima K."/>
            <person name="Hibbett D.S."/>
            <person name="Grigoriev I.V."/>
        </authorList>
    </citation>
    <scope>NUCLEOTIDE SEQUENCE</scope>
    <source>
        <strain evidence="3">Sp2 HRB7682 ss15</strain>
    </source>
</reference>
<name>A0A9W9AZQ5_9AGAR</name>
<feature type="compositionally biased region" description="Polar residues" evidence="1">
    <location>
        <begin position="118"/>
        <end position="152"/>
    </location>
</feature>
<feature type="compositionally biased region" description="Polar residues" evidence="1">
    <location>
        <begin position="296"/>
        <end position="308"/>
    </location>
</feature>
<feature type="region of interest" description="Disordered" evidence="1">
    <location>
        <begin position="53"/>
        <end position="308"/>
    </location>
</feature>
<feature type="compositionally biased region" description="Polar residues" evidence="1">
    <location>
        <begin position="203"/>
        <end position="212"/>
    </location>
</feature>
<evidence type="ECO:0000256" key="2">
    <source>
        <dbReference type="SAM" id="Phobius"/>
    </source>
</evidence>
<proteinExistence type="predicted"/>
<reference evidence="3" key="2">
    <citation type="journal article" date="2023" name="Proc. Natl. Acad. Sci. U.S.A.">
        <title>A global phylogenomic analysis of the shiitake genus Lentinula.</title>
        <authorList>
            <person name="Sierra-Patev S."/>
            <person name="Min B."/>
            <person name="Naranjo-Ortiz M."/>
            <person name="Looney B."/>
            <person name="Konkel Z."/>
            <person name="Slot J.C."/>
            <person name="Sakamoto Y."/>
            <person name="Steenwyk J.L."/>
            <person name="Rokas A."/>
            <person name="Carro J."/>
            <person name="Camarero S."/>
            <person name="Ferreira P."/>
            <person name="Molpeceres G."/>
            <person name="Ruiz-Duenas F.J."/>
            <person name="Serrano A."/>
            <person name="Henrissat B."/>
            <person name="Drula E."/>
            <person name="Hughes K.W."/>
            <person name="Mata J.L."/>
            <person name="Ishikawa N.K."/>
            <person name="Vargas-Isla R."/>
            <person name="Ushijima S."/>
            <person name="Smith C.A."/>
            <person name="Donoghue J."/>
            <person name="Ahrendt S."/>
            <person name="Andreopoulos W."/>
            <person name="He G."/>
            <person name="LaButti K."/>
            <person name="Lipzen A."/>
            <person name="Ng V."/>
            <person name="Riley R."/>
            <person name="Sandor L."/>
            <person name="Barry K."/>
            <person name="Martinez A.T."/>
            <person name="Xiao Y."/>
            <person name="Gibbons J.G."/>
            <person name="Terashima K."/>
            <person name="Grigoriev I.V."/>
            <person name="Hibbett D."/>
        </authorList>
    </citation>
    <scope>NUCLEOTIDE SEQUENCE</scope>
    <source>
        <strain evidence="3">Sp2 HRB7682 ss15</strain>
    </source>
</reference>
<comment type="caution">
    <text evidence="3">The sequence shown here is derived from an EMBL/GenBank/DDBJ whole genome shotgun (WGS) entry which is preliminary data.</text>
</comment>
<sequence length="503" mass="54951">MSEALGTPFLIQGGPALVRHSAPDATSNLSTNINTPFPQNHSIHSRIVHTMLTGATTPPRRKSPSLRGSGDEQINARNPGNGKGKEKEVYTSRTSPLRNVTPPGALAEFPIPSLPISRPSTPLRSAMASTSRFKAPSPSQHIPLANSSSVSSLGKGKRKADEVDGGGEDLTVGGPILPLETTQQQRRSVHRATFAAEPRKYRMSTSSHTTSHYARRKRARLSSGTSLATNQTVSEHGVRAPSRSESSRRRAPYAASSASRGSHTPTQSLRAGSASSHQQHSVRYVGQPQRARHPSSTRGSSKRGSVSQVSIPISALISPHAPSISLHPSTTYHMRDPRKPSPVHPTSWSLSFPSAGPHERGWLAGCFNALTWGRFFERAFRRQIKGKEQDIEGQTHQQEEDGGKFPVVDWTEGGGSPIHAWLFFLGFILFPVWWIAGLFIGIPKTRTLEGRGLEEKSVVLDDPQVEHDAKSWRTRCRVMAAISLFTYIPFIVLVVVFVPRSER</sequence>
<keyword evidence="2" id="KW-0472">Membrane</keyword>
<dbReference type="AlphaFoldDB" id="A0A9W9AZQ5"/>
<evidence type="ECO:0000313" key="3">
    <source>
        <dbReference type="EMBL" id="KAJ4494653.1"/>
    </source>
</evidence>
<dbReference type="EMBL" id="JANVFS010000002">
    <property type="protein sequence ID" value="KAJ4494653.1"/>
    <property type="molecule type" value="Genomic_DNA"/>
</dbReference>
<evidence type="ECO:0000313" key="4">
    <source>
        <dbReference type="Proteomes" id="UP001150238"/>
    </source>
</evidence>
<feature type="region of interest" description="Disordered" evidence="1">
    <location>
        <begin position="327"/>
        <end position="347"/>
    </location>
</feature>
<evidence type="ECO:0000256" key="1">
    <source>
        <dbReference type="SAM" id="MobiDB-lite"/>
    </source>
</evidence>